<reference evidence="1" key="1">
    <citation type="journal article" date="2023" name="Int. J. Syst. Evol. Microbiol.">
        <title>&lt;i&gt;Holtiella tumoricola&lt;/i&gt; gen. nov. sp. nov., isolated from a human clinical sample.</title>
        <authorList>
            <person name="Allen-Vercoe E."/>
            <person name="Daigneault M.C."/>
            <person name="Vancuren S.J."/>
            <person name="Cochrane K."/>
            <person name="O'Neal L.L."/>
            <person name="Sankaranarayanan K."/>
            <person name="Lawson P.A."/>
        </authorList>
    </citation>
    <scope>NUCLEOTIDE SEQUENCE</scope>
    <source>
        <strain evidence="1">CC70A</strain>
    </source>
</reference>
<gene>
    <name evidence="1" type="ORF">PBV87_15375</name>
</gene>
<name>A0AA42J1Q9_9FIRM</name>
<dbReference type="RefSeq" id="WP_271012838.1">
    <property type="nucleotide sequence ID" value="NZ_JAQIFT010000057.1"/>
</dbReference>
<protein>
    <submittedName>
        <fullName evidence="1">Uncharacterized protein</fullName>
    </submittedName>
</protein>
<sequence length="64" mass="7204">MKQDIKKADAIIRYINASEGSEYSFSTEEKIVALNILEQLKGLTILKATKILKFCLKAICITKI</sequence>
<evidence type="ECO:0000313" key="2">
    <source>
        <dbReference type="Proteomes" id="UP001169242"/>
    </source>
</evidence>
<organism evidence="1 2">
    <name type="scientific">Holtiella tumoricola</name>
    <dbReference type="NCBI Taxonomy" id="3018743"/>
    <lineage>
        <taxon>Bacteria</taxon>
        <taxon>Bacillati</taxon>
        <taxon>Bacillota</taxon>
        <taxon>Clostridia</taxon>
        <taxon>Lachnospirales</taxon>
        <taxon>Cellulosilyticaceae</taxon>
        <taxon>Holtiella</taxon>
    </lineage>
</organism>
<evidence type="ECO:0000313" key="1">
    <source>
        <dbReference type="EMBL" id="MDA3732857.1"/>
    </source>
</evidence>
<comment type="caution">
    <text evidence="1">The sequence shown here is derived from an EMBL/GenBank/DDBJ whole genome shotgun (WGS) entry which is preliminary data.</text>
</comment>
<dbReference type="AlphaFoldDB" id="A0AA42J1Q9"/>
<accession>A0AA42J1Q9</accession>
<dbReference type="EMBL" id="JAQIFT010000057">
    <property type="protein sequence ID" value="MDA3732857.1"/>
    <property type="molecule type" value="Genomic_DNA"/>
</dbReference>
<dbReference type="Proteomes" id="UP001169242">
    <property type="component" value="Unassembled WGS sequence"/>
</dbReference>
<proteinExistence type="predicted"/>
<keyword evidence="2" id="KW-1185">Reference proteome</keyword>